<organism evidence="2 3">
    <name type="scientific">Prorocentrum cordatum</name>
    <dbReference type="NCBI Taxonomy" id="2364126"/>
    <lineage>
        <taxon>Eukaryota</taxon>
        <taxon>Sar</taxon>
        <taxon>Alveolata</taxon>
        <taxon>Dinophyceae</taxon>
        <taxon>Prorocentrales</taxon>
        <taxon>Prorocentraceae</taxon>
        <taxon>Prorocentrum</taxon>
    </lineage>
</organism>
<evidence type="ECO:0000313" key="3">
    <source>
        <dbReference type="Proteomes" id="UP001189429"/>
    </source>
</evidence>
<comment type="caution">
    <text evidence="2">The sequence shown here is derived from an EMBL/GenBank/DDBJ whole genome shotgun (WGS) entry which is preliminary data.</text>
</comment>
<dbReference type="EMBL" id="CAUYUJ010017131">
    <property type="protein sequence ID" value="CAK0872084.1"/>
    <property type="molecule type" value="Genomic_DNA"/>
</dbReference>
<proteinExistence type="predicted"/>
<dbReference type="Pfam" id="PF01636">
    <property type="entry name" value="APH"/>
    <property type="match status" value="1"/>
</dbReference>
<sequence>MGSLLSTAPAVKAWPESGHEAWVRRFMLRELPELQDVEVSAISSGFMSSSFKVVAKTGRAYCFCRSFYPKHRAWAYYNSAAALGLAPRVVLQKYDPAYMSVEITELVNGSELMSYDTYLGQCDGVVPKTELVVKYGRLSAKLHKMGTGWHAKFADEAAADMACIPRAPDGILDDVFDTLEGILPACLRQLIAYSRDEDATSIGCDKDFLNGEAACILDHTMLPASGPLAQVVGAHGDFHGANVMVEGGAIDFEGCFVGPAGWDVAHMYQYLRRFEQEHNYGLTEAYAKAYL</sequence>
<dbReference type="SUPFAM" id="SSF56112">
    <property type="entry name" value="Protein kinase-like (PK-like)"/>
    <property type="match status" value="1"/>
</dbReference>
<dbReference type="InterPro" id="IPR011009">
    <property type="entry name" value="Kinase-like_dom_sf"/>
</dbReference>
<evidence type="ECO:0000313" key="2">
    <source>
        <dbReference type="EMBL" id="CAK0872084.1"/>
    </source>
</evidence>
<protein>
    <recommendedName>
        <fullName evidence="1">Aminoglycoside phosphotransferase domain-containing protein</fullName>
    </recommendedName>
</protein>
<dbReference type="Gene3D" id="3.90.1200.10">
    <property type="match status" value="1"/>
</dbReference>
<dbReference type="InterPro" id="IPR002575">
    <property type="entry name" value="Aminoglycoside_PTrfase"/>
</dbReference>
<gene>
    <name evidence="2" type="ORF">PCOR1329_LOCUS57657</name>
</gene>
<name>A0ABN9VFX9_9DINO</name>
<accession>A0ABN9VFX9</accession>
<feature type="domain" description="Aminoglycoside phosphotransferase" evidence="1">
    <location>
        <begin position="127"/>
        <end position="284"/>
    </location>
</feature>
<evidence type="ECO:0000259" key="1">
    <source>
        <dbReference type="Pfam" id="PF01636"/>
    </source>
</evidence>
<reference evidence="2" key="1">
    <citation type="submission" date="2023-10" db="EMBL/GenBank/DDBJ databases">
        <authorList>
            <person name="Chen Y."/>
            <person name="Shah S."/>
            <person name="Dougan E. K."/>
            <person name="Thang M."/>
            <person name="Chan C."/>
        </authorList>
    </citation>
    <scope>NUCLEOTIDE SEQUENCE [LARGE SCALE GENOMIC DNA]</scope>
</reference>
<dbReference type="Proteomes" id="UP001189429">
    <property type="component" value="Unassembled WGS sequence"/>
</dbReference>
<keyword evidence="3" id="KW-1185">Reference proteome</keyword>